<reference evidence="4" key="1">
    <citation type="journal article" date="2019" name="Int. J. Syst. Evol. Microbiol.">
        <title>The Global Catalogue of Microorganisms (GCM) 10K type strain sequencing project: providing services to taxonomists for standard genome sequencing and annotation.</title>
        <authorList>
            <consortium name="The Broad Institute Genomics Platform"/>
            <consortium name="The Broad Institute Genome Sequencing Center for Infectious Disease"/>
            <person name="Wu L."/>
            <person name="Ma J."/>
        </authorList>
    </citation>
    <scope>NUCLEOTIDE SEQUENCE [LARGE SCALE GENOMIC DNA]</scope>
    <source>
        <strain evidence="4">CGMCC 1.13681</strain>
    </source>
</reference>
<feature type="compositionally biased region" description="Low complexity" evidence="1">
    <location>
        <begin position="179"/>
        <end position="197"/>
    </location>
</feature>
<dbReference type="EMBL" id="JBHSZO010000014">
    <property type="protein sequence ID" value="MFC7218703.1"/>
    <property type="molecule type" value="Genomic_DNA"/>
</dbReference>
<feature type="region of interest" description="Disordered" evidence="1">
    <location>
        <begin position="177"/>
        <end position="226"/>
    </location>
</feature>
<evidence type="ECO:0000313" key="3">
    <source>
        <dbReference type="EMBL" id="MFC7218703.1"/>
    </source>
</evidence>
<protein>
    <submittedName>
        <fullName evidence="3">DUF461 domain-containing protein</fullName>
    </submittedName>
</protein>
<dbReference type="Proteomes" id="UP001596413">
    <property type="component" value="Unassembled WGS sequence"/>
</dbReference>
<accession>A0ABW2GGM1</accession>
<name>A0ABW2GGM1_9ACTN</name>
<evidence type="ECO:0000256" key="2">
    <source>
        <dbReference type="SAM" id="SignalP"/>
    </source>
</evidence>
<keyword evidence="4" id="KW-1185">Reference proteome</keyword>
<dbReference type="RefSeq" id="WP_386414126.1">
    <property type="nucleotide sequence ID" value="NZ_JBHSZO010000014.1"/>
</dbReference>
<sequence length="226" mass="21927">MSLSRTPAGGAPRLRRGPVTAAAGALLALPLALTGCAAGTGAETGKIRPDNAAVTVSGLKVQNGLVITSTGGDGPAVVSARIFNTGNGPRTLERITLPGTDLTVELRDAGGKAAPVTVPAYGSVLLGGKGNPSASVADSAEGFQDGAVQKVVFDFDKAGAVSLEAMVTPAEGTYREFGPSAPASSSASPSPSASASAGTEPVPSEAATQYPGSTEGADSPSAGAGH</sequence>
<gene>
    <name evidence="3" type="ORF">ACFQLX_11060</name>
</gene>
<feature type="chain" id="PRO_5046164666" evidence="2">
    <location>
        <begin position="38"/>
        <end position="226"/>
    </location>
</feature>
<evidence type="ECO:0000313" key="4">
    <source>
        <dbReference type="Proteomes" id="UP001596413"/>
    </source>
</evidence>
<keyword evidence="2" id="KW-0732">Signal</keyword>
<organism evidence="3 4">
    <name type="scientific">Streptomyces polyrhachis</name>
    <dbReference type="NCBI Taxonomy" id="1282885"/>
    <lineage>
        <taxon>Bacteria</taxon>
        <taxon>Bacillati</taxon>
        <taxon>Actinomycetota</taxon>
        <taxon>Actinomycetes</taxon>
        <taxon>Kitasatosporales</taxon>
        <taxon>Streptomycetaceae</taxon>
        <taxon>Streptomyces</taxon>
    </lineage>
</organism>
<proteinExistence type="predicted"/>
<comment type="caution">
    <text evidence="3">The sequence shown here is derived from an EMBL/GenBank/DDBJ whole genome shotgun (WGS) entry which is preliminary data.</text>
</comment>
<evidence type="ECO:0000256" key="1">
    <source>
        <dbReference type="SAM" id="MobiDB-lite"/>
    </source>
</evidence>
<feature type="signal peptide" evidence="2">
    <location>
        <begin position="1"/>
        <end position="37"/>
    </location>
</feature>